<dbReference type="AlphaFoldDB" id="A0AAD1U2T9"/>
<comment type="caution">
    <text evidence="1">The sequence shown here is derived from an EMBL/GenBank/DDBJ whole genome shotgun (WGS) entry which is preliminary data.</text>
</comment>
<proteinExistence type="predicted"/>
<organism evidence="1 2">
    <name type="scientific">Euplotes crassus</name>
    <dbReference type="NCBI Taxonomy" id="5936"/>
    <lineage>
        <taxon>Eukaryota</taxon>
        <taxon>Sar</taxon>
        <taxon>Alveolata</taxon>
        <taxon>Ciliophora</taxon>
        <taxon>Intramacronucleata</taxon>
        <taxon>Spirotrichea</taxon>
        <taxon>Hypotrichia</taxon>
        <taxon>Euplotida</taxon>
        <taxon>Euplotidae</taxon>
        <taxon>Moneuplotes</taxon>
    </lineage>
</organism>
<dbReference type="EMBL" id="CAMPGE010002218">
    <property type="protein sequence ID" value="CAI2361015.1"/>
    <property type="molecule type" value="Genomic_DNA"/>
</dbReference>
<evidence type="ECO:0000313" key="2">
    <source>
        <dbReference type="Proteomes" id="UP001295684"/>
    </source>
</evidence>
<sequence length="524" mass="60536">MERIRGVSILKEVKGDKCKRRFLLSKMSEVMNVLPYYARVNECDNLMRQFSEGSERLWSKNFSTWLEYLDENMAKIIIHKNNIDYYSNNICANYCTLTFSASDMITKTCREKVLKFITNIPNKKQIREIIIRFKHLDLINFNSYQKVSKIVPIMNRVSEALGKKPSPYQTCKDGKYIYYFSDIFILQSTYSPYKPKLRVFPKVNNTSRIICVDSKFVLNDKQIVIHVKNFLCLPDVCYFKLEDPDIPIFEDVVEIELIINDQLCSPYENIRCITEKCYPNLQRIVCSPGLSYADSQHYILKTVENTNVMIKFKCCNEITKCSVKALNAKYICPEGGLDNCFQCDIEAGIDLFLINGGYLYASTLCFMSIDKVVKSKLTEEASKKFIQFNGLDSAAISLHLFKLLIIPLEEICCVSQSASSLKVVDPILPCPRSSYQNSLVFFHSFFSPTCTLKINNVASTINLQQRPIQKLAPFWSKVIVKVSLMCSYLGFHSPKEEGYGNLKQVDLEIYRKGFQFRRHQKMLC</sequence>
<name>A0AAD1U2T9_EUPCR</name>
<accession>A0AAD1U2T9</accession>
<protein>
    <submittedName>
        <fullName evidence="1">Uncharacterized protein</fullName>
    </submittedName>
</protein>
<evidence type="ECO:0000313" key="1">
    <source>
        <dbReference type="EMBL" id="CAI2361015.1"/>
    </source>
</evidence>
<keyword evidence="2" id="KW-1185">Reference proteome</keyword>
<gene>
    <name evidence="1" type="ORF">ECRASSUSDP1_LOCUS2324</name>
</gene>
<dbReference type="Proteomes" id="UP001295684">
    <property type="component" value="Unassembled WGS sequence"/>
</dbReference>
<reference evidence="1" key="1">
    <citation type="submission" date="2023-07" db="EMBL/GenBank/DDBJ databases">
        <authorList>
            <consortium name="AG Swart"/>
            <person name="Singh M."/>
            <person name="Singh A."/>
            <person name="Seah K."/>
            <person name="Emmerich C."/>
        </authorList>
    </citation>
    <scope>NUCLEOTIDE SEQUENCE</scope>
    <source>
        <strain evidence="1">DP1</strain>
    </source>
</reference>